<organism evidence="2 3">
    <name type="scientific">Phormidium nigroviride PCC 7112</name>
    <dbReference type="NCBI Taxonomy" id="179408"/>
    <lineage>
        <taxon>Bacteria</taxon>
        <taxon>Bacillati</taxon>
        <taxon>Cyanobacteriota</taxon>
        <taxon>Cyanophyceae</taxon>
        <taxon>Oscillatoriophycideae</taxon>
        <taxon>Oscillatoriales</taxon>
        <taxon>Oscillatoriaceae</taxon>
        <taxon>Phormidium</taxon>
    </lineage>
</organism>
<name>K9VH43_9CYAN</name>
<feature type="coiled-coil region" evidence="1">
    <location>
        <begin position="62"/>
        <end position="126"/>
    </location>
</feature>
<sequence>MKPNFDEMSRSELKAYVLSHRHDDEAIRIFFGRRNPPDSKATWYGPMCTPEGVPIAENIRIAEEAIKKRVEIDRAKQKQREQSQEENLRQKLEQEIEEKLRAKIELEVEAKLQQKLEREIEELIGAIAKFLVSTSGFSSRLAGSIALLAIRAGIEGFGDF</sequence>
<protein>
    <submittedName>
        <fullName evidence="2">Uncharacterized protein</fullName>
    </submittedName>
</protein>
<keyword evidence="3" id="KW-1185">Reference proteome</keyword>
<evidence type="ECO:0000313" key="3">
    <source>
        <dbReference type="Proteomes" id="UP000010478"/>
    </source>
</evidence>
<keyword evidence="1" id="KW-0175">Coiled coil</keyword>
<dbReference type="eggNOG" id="ENOG5030RI3">
    <property type="taxonomic scope" value="Bacteria"/>
</dbReference>
<dbReference type="KEGG" id="oni:Osc7112_3017"/>
<dbReference type="Proteomes" id="UP000010478">
    <property type="component" value="Chromosome"/>
</dbReference>
<evidence type="ECO:0000313" key="2">
    <source>
        <dbReference type="EMBL" id="AFZ07413.1"/>
    </source>
</evidence>
<accession>K9VH43</accession>
<reference evidence="2 3" key="1">
    <citation type="submission" date="2012-05" db="EMBL/GenBank/DDBJ databases">
        <title>Finished chromosome of genome of Oscillatoria sp. PCC 7112.</title>
        <authorList>
            <consortium name="US DOE Joint Genome Institute"/>
            <person name="Gugger M."/>
            <person name="Coursin T."/>
            <person name="Rippka R."/>
            <person name="Tandeau De Marsac N."/>
            <person name="Huntemann M."/>
            <person name="Wei C.-L."/>
            <person name="Han J."/>
            <person name="Detter J.C."/>
            <person name="Han C."/>
            <person name="Tapia R."/>
            <person name="Davenport K."/>
            <person name="Daligault H."/>
            <person name="Erkkila T."/>
            <person name="Gu W."/>
            <person name="Munk A.C.C."/>
            <person name="Teshima H."/>
            <person name="Xu Y."/>
            <person name="Chain P."/>
            <person name="Chen A."/>
            <person name="Krypides N."/>
            <person name="Mavromatis K."/>
            <person name="Markowitz V."/>
            <person name="Szeto E."/>
            <person name="Ivanova N."/>
            <person name="Mikhailova N."/>
            <person name="Ovchinnikova G."/>
            <person name="Pagani I."/>
            <person name="Pati A."/>
            <person name="Goodwin L."/>
            <person name="Peters L."/>
            <person name="Pitluck S."/>
            <person name="Woyke T."/>
            <person name="Kerfeld C."/>
        </authorList>
    </citation>
    <scope>NUCLEOTIDE SEQUENCE [LARGE SCALE GENOMIC DNA]</scope>
    <source>
        <strain evidence="2 3">PCC 7112</strain>
    </source>
</reference>
<dbReference type="InterPro" id="IPR054053">
    <property type="entry name" value="DUF6887"/>
</dbReference>
<gene>
    <name evidence="2" type="ORF">Osc7112_3017</name>
</gene>
<proteinExistence type="predicted"/>
<dbReference type="Pfam" id="PF21826">
    <property type="entry name" value="DUF6887"/>
    <property type="match status" value="1"/>
</dbReference>
<dbReference type="RefSeq" id="WP_015176693.1">
    <property type="nucleotide sequence ID" value="NC_019729.1"/>
</dbReference>
<dbReference type="EMBL" id="CP003614">
    <property type="protein sequence ID" value="AFZ07413.1"/>
    <property type="molecule type" value="Genomic_DNA"/>
</dbReference>
<dbReference type="HOGENOM" id="CLU_1650432_0_0_3"/>
<evidence type="ECO:0000256" key="1">
    <source>
        <dbReference type="SAM" id="Coils"/>
    </source>
</evidence>
<dbReference type="AlphaFoldDB" id="K9VH43"/>